<evidence type="ECO:0000256" key="2">
    <source>
        <dbReference type="ARBA" id="ARBA00010790"/>
    </source>
</evidence>
<dbReference type="EMBL" id="FMSH01000398">
    <property type="protein sequence ID" value="SCU86388.1"/>
    <property type="molecule type" value="Genomic_DNA"/>
</dbReference>
<feature type="domain" description="Glucose-methanol-choline oxidoreductase N-terminal" evidence="8">
    <location>
        <begin position="260"/>
        <end position="274"/>
    </location>
</feature>
<dbReference type="Pfam" id="PF05199">
    <property type="entry name" value="GMC_oxred_C"/>
    <property type="match status" value="1"/>
</dbReference>
<keyword evidence="3 6" id="KW-0285">Flavoprotein</keyword>
<gene>
    <name evidence="9" type="primary">CHDH</name>
    <name evidence="9" type="ORF">CNECB9_4570013</name>
</gene>
<comment type="similarity">
    <text evidence="2 6">Belongs to the GMC oxidoreductase family.</text>
</comment>
<evidence type="ECO:0000256" key="5">
    <source>
        <dbReference type="PIRSR" id="PIRSR000137-2"/>
    </source>
</evidence>
<dbReference type="InterPro" id="IPR000172">
    <property type="entry name" value="GMC_OxRdtase_N"/>
</dbReference>
<dbReference type="Gene3D" id="3.50.50.60">
    <property type="entry name" value="FAD/NAD(P)-binding domain"/>
    <property type="match status" value="1"/>
</dbReference>
<dbReference type="PROSITE" id="PS00623">
    <property type="entry name" value="GMC_OXRED_1"/>
    <property type="match status" value="1"/>
</dbReference>
<feature type="domain" description="Glucose-methanol-choline oxidoreductase N-terminal" evidence="7">
    <location>
        <begin position="87"/>
        <end position="110"/>
    </location>
</feature>
<evidence type="ECO:0000259" key="8">
    <source>
        <dbReference type="PROSITE" id="PS00624"/>
    </source>
</evidence>
<dbReference type="EC" id="1.1.99.1" evidence="9"/>
<evidence type="ECO:0000256" key="6">
    <source>
        <dbReference type="RuleBase" id="RU003968"/>
    </source>
</evidence>
<accession>A0A1K0IMC7</accession>
<dbReference type="GO" id="GO:0008812">
    <property type="term" value="F:choline dehydrogenase activity"/>
    <property type="evidence" value="ECO:0007669"/>
    <property type="project" value="UniProtKB-EC"/>
</dbReference>
<dbReference type="PANTHER" id="PTHR11552:SF147">
    <property type="entry name" value="CHOLINE DEHYDROGENASE, MITOCHONDRIAL"/>
    <property type="match status" value="1"/>
</dbReference>
<dbReference type="PANTHER" id="PTHR11552">
    <property type="entry name" value="GLUCOSE-METHANOL-CHOLINE GMC OXIDOREDUCTASE"/>
    <property type="match status" value="1"/>
</dbReference>
<dbReference type="AlphaFoldDB" id="A0A1K0IMC7"/>
<keyword evidence="9" id="KW-0560">Oxidoreductase</keyword>
<organism evidence="9">
    <name type="scientific">Cupriavidus necator</name>
    <name type="common">Alcaligenes eutrophus</name>
    <name type="synonym">Ralstonia eutropha</name>
    <dbReference type="NCBI Taxonomy" id="106590"/>
    <lineage>
        <taxon>Bacteria</taxon>
        <taxon>Pseudomonadati</taxon>
        <taxon>Pseudomonadota</taxon>
        <taxon>Betaproteobacteria</taxon>
        <taxon>Burkholderiales</taxon>
        <taxon>Burkholderiaceae</taxon>
        <taxon>Cupriavidus</taxon>
    </lineage>
</organism>
<evidence type="ECO:0000313" key="9">
    <source>
        <dbReference type="EMBL" id="SCU86388.1"/>
    </source>
</evidence>
<dbReference type="PIRSF" id="PIRSF000137">
    <property type="entry name" value="Alcohol_oxidase"/>
    <property type="match status" value="1"/>
</dbReference>
<evidence type="ECO:0000259" key="7">
    <source>
        <dbReference type="PROSITE" id="PS00623"/>
    </source>
</evidence>
<evidence type="ECO:0000256" key="4">
    <source>
        <dbReference type="ARBA" id="ARBA00022827"/>
    </source>
</evidence>
<dbReference type="Pfam" id="PF00732">
    <property type="entry name" value="GMC_oxred_N"/>
    <property type="match status" value="1"/>
</dbReference>
<keyword evidence="4 5" id="KW-0274">FAD</keyword>
<reference evidence="9" key="1">
    <citation type="submission" date="2016-09" db="EMBL/GenBank/DDBJ databases">
        <authorList>
            <person name="Capua I."/>
            <person name="De Benedictis P."/>
            <person name="Joannis T."/>
            <person name="Lombin L.H."/>
            <person name="Cattoli G."/>
        </authorList>
    </citation>
    <scope>NUCLEOTIDE SEQUENCE</scope>
    <source>
        <strain evidence="9">B9</strain>
    </source>
</reference>
<evidence type="ECO:0000256" key="1">
    <source>
        <dbReference type="ARBA" id="ARBA00001974"/>
    </source>
</evidence>
<feature type="binding site" evidence="5">
    <location>
        <begin position="478"/>
        <end position="479"/>
    </location>
    <ligand>
        <name>FAD</name>
        <dbReference type="ChEBI" id="CHEBI:57692"/>
    </ligand>
</feature>
<dbReference type="RefSeq" id="WP_340528052.1">
    <property type="nucleotide sequence ID" value="NZ_FMSH01000398.1"/>
</dbReference>
<evidence type="ECO:0000256" key="3">
    <source>
        <dbReference type="ARBA" id="ARBA00022630"/>
    </source>
</evidence>
<dbReference type="InterPro" id="IPR036188">
    <property type="entry name" value="FAD/NAD-bd_sf"/>
</dbReference>
<comment type="cofactor">
    <cofactor evidence="1 5">
        <name>FAD</name>
        <dbReference type="ChEBI" id="CHEBI:57692"/>
    </cofactor>
</comment>
<dbReference type="Gene3D" id="3.30.410.40">
    <property type="match status" value="1"/>
</dbReference>
<proteinExistence type="inferred from homology"/>
<protein>
    <submittedName>
        <fullName evidence="9">Choline dehydrogenase, mitochondrial</fullName>
        <ecNumber evidence="9">1.1.99.1</ecNumber>
    </submittedName>
</protein>
<sequence length="542" mass="58668">MSTIVTEQFDYVVVGAGSSGATLATRLAERAGGKVLLLEAGARRERDFWVQVPIGVAKLLQNSRYAWKFSTEAQHQLAGQKIYWPRGRMLGGSSSINGMIYVRGEPAEFDHWAALGNDGWDYASLLPYFRRLESFAGGDAALRGHNGPIAVSSVAGLNPNVLSDAFITACEQAGIPLTPDYNGAQYEGVSYLQLSVGRGRRSSTAIGYLHGRPQQNLRLETEAQATRLLFDGARVSGVEYVQGGRTLRAMAAREVVLSAGPIKSPQLLELSGIGDAERLRALGISVKADLPGVGENLIDHLQSRLTYACTRPITLNEIMHSPLRQGWMGLRYLLTRRGIMATPSASAHALARTSAQDSRPAVKIQVHHISGADRYAGKGYGLDRYPGFAIGFFQLRPESRGHLHVRSTDPFAPPVIEPRYLSAEADQEVMLEALGLVRKVMQQAGMADLVARETRPGIEVQDANGLMDYIKRSGQTSWHPIGTCKMGVDSMAVVDPQLRVRGVDGLRVADSSVMPTMCSPNTNAASIMIGEKAADLMLGRSV</sequence>
<dbReference type="PROSITE" id="PS00624">
    <property type="entry name" value="GMC_OXRED_2"/>
    <property type="match status" value="1"/>
</dbReference>
<dbReference type="InterPro" id="IPR012132">
    <property type="entry name" value="GMC_OxRdtase"/>
</dbReference>
<dbReference type="SUPFAM" id="SSF51905">
    <property type="entry name" value="FAD/NAD(P)-binding domain"/>
    <property type="match status" value="1"/>
</dbReference>
<dbReference type="GO" id="GO:0050660">
    <property type="term" value="F:flavin adenine dinucleotide binding"/>
    <property type="evidence" value="ECO:0007669"/>
    <property type="project" value="InterPro"/>
</dbReference>
<dbReference type="InterPro" id="IPR007867">
    <property type="entry name" value="GMC_OxRtase_C"/>
</dbReference>
<dbReference type="SUPFAM" id="SSF54373">
    <property type="entry name" value="FAD-linked reductases, C-terminal domain"/>
    <property type="match status" value="1"/>
</dbReference>
<name>A0A1K0IMC7_CUPNE</name>